<reference evidence="2 4" key="1">
    <citation type="journal article" date="2011" name="Nature">
        <title>The Medicago genome provides insight into the evolution of rhizobial symbioses.</title>
        <authorList>
            <person name="Young N.D."/>
            <person name="Debelle F."/>
            <person name="Oldroyd G.E."/>
            <person name="Geurts R."/>
            <person name="Cannon S.B."/>
            <person name="Udvardi M.K."/>
            <person name="Benedito V.A."/>
            <person name="Mayer K.F."/>
            <person name="Gouzy J."/>
            <person name="Schoof H."/>
            <person name="Van de Peer Y."/>
            <person name="Proost S."/>
            <person name="Cook D.R."/>
            <person name="Meyers B.C."/>
            <person name="Spannagl M."/>
            <person name="Cheung F."/>
            <person name="De Mita S."/>
            <person name="Krishnakumar V."/>
            <person name="Gundlach H."/>
            <person name="Zhou S."/>
            <person name="Mudge J."/>
            <person name="Bharti A.K."/>
            <person name="Murray J.D."/>
            <person name="Naoumkina M.A."/>
            <person name="Rosen B."/>
            <person name="Silverstein K.A."/>
            <person name="Tang H."/>
            <person name="Rombauts S."/>
            <person name="Zhao P.X."/>
            <person name="Zhou P."/>
            <person name="Barbe V."/>
            <person name="Bardou P."/>
            <person name="Bechner M."/>
            <person name="Bellec A."/>
            <person name="Berger A."/>
            <person name="Berges H."/>
            <person name="Bidwell S."/>
            <person name="Bisseling T."/>
            <person name="Choisne N."/>
            <person name="Couloux A."/>
            <person name="Denny R."/>
            <person name="Deshpande S."/>
            <person name="Dai X."/>
            <person name="Doyle J.J."/>
            <person name="Dudez A.M."/>
            <person name="Farmer A.D."/>
            <person name="Fouteau S."/>
            <person name="Franken C."/>
            <person name="Gibelin C."/>
            <person name="Gish J."/>
            <person name="Goldstein S."/>
            <person name="Gonzalez A.J."/>
            <person name="Green P.J."/>
            <person name="Hallab A."/>
            <person name="Hartog M."/>
            <person name="Hua A."/>
            <person name="Humphray S.J."/>
            <person name="Jeong D.H."/>
            <person name="Jing Y."/>
            <person name="Jocker A."/>
            <person name="Kenton S.M."/>
            <person name="Kim D.J."/>
            <person name="Klee K."/>
            <person name="Lai H."/>
            <person name="Lang C."/>
            <person name="Lin S."/>
            <person name="Macmil S.L."/>
            <person name="Magdelenat G."/>
            <person name="Matthews L."/>
            <person name="McCorrison J."/>
            <person name="Monaghan E.L."/>
            <person name="Mun J.H."/>
            <person name="Najar F.Z."/>
            <person name="Nicholson C."/>
            <person name="Noirot C."/>
            <person name="O'Bleness M."/>
            <person name="Paule C.R."/>
            <person name="Poulain J."/>
            <person name="Prion F."/>
            <person name="Qin B."/>
            <person name="Qu C."/>
            <person name="Retzel E.F."/>
            <person name="Riddle C."/>
            <person name="Sallet E."/>
            <person name="Samain S."/>
            <person name="Samson N."/>
            <person name="Sanders I."/>
            <person name="Saurat O."/>
            <person name="Scarpelli C."/>
            <person name="Schiex T."/>
            <person name="Segurens B."/>
            <person name="Severin A.J."/>
            <person name="Sherrier D.J."/>
            <person name="Shi R."/>
            <person name="Sims S."/>
            <person name="Singer S.R."/>
            <person name="Sinharoy S."/>
            <person name="Sterck L."/>
            <person name="Viollet A."/>
            <person name="Wang B.B."/>
            <person name="Wang K."/>
            <person name="Wang M."/>
            <person name="Wang X."/>
            <person name="Warfsmann J."/>
            <person name="Weissenbach J."/>
            <person name="White D.D."/>
            <person name="White J.D."/>
            <person name="Wiley G.B."/>
            <person name="Wincker P."/>
            <person name="Xing Y."/>
            <person name="Yang L."/>
            <person name="Yao Z."/>
            <person name="Ying F."/>
            <person name="Zhai J."/>
            <person name="Zhou L."/>
            <person name="Zuber A."/>
            <person name="Denarie J."/>
            <person name="Dixon R.A."/>
            <person name="May G.D."/>
            <person name="Schwartz D.C."/>
            <person name="Rogers J."/>
            <person name="Quetier F."/>
            <person name="Town C.D."/>
            <person name="Roe B.A."/>
        </authorList>
    </citation>
    <scope>NUCLEOTIDE SEQUENCE [LARGE SCALE GENOMIC DNA]</scope>
    <source>
        <strain evidence="2">A17</strain>
        <strain evidence="3 4">cv. Jemalong A17</strain>
    </source>
</reference>
<feature type="compositionally biased region" description="Basic and acidic residues" evidence="1">
    <location>
        <begin position="1"/>
        <end position="11"/>
    </location>
</feature>
<protein>
    <submittedName>
        <fullName evidence="2 3">Uncharacterized protein</fullName>
    </submittedName>
</protein>
<keyword evidence="4" id="KW-1185">Reference proteome</keyword>
<dbReference type="AlphaFoldDB" id="A0A072UKH4"/>
<dbReference type="PaxDb" id="3880-AES62710"/>
<proteinExistence type="predicted"/>
<evidence type="ECO:0000313" key="4">
    <source>
        <dbReference type="Proteomes" id="UP000002051"/>
    </source>
</evidence>
<reference evidence="2 4" key="2">
    <citation type="journal article" date="2014" name="BMC Genomics">
        <title>An improved genome release (version Mt4.0) for the model legume Medicago truncatula.</title>
        <authorList>
            <person name="Tang H."/>
            <person name="Krishnakumar V."/>
            <person name="Bidwell S."/>
            <person name="Rosen B."/>
            <person name="Chan A."/>
            <person name="Zhou S."/>
            <person name="Gentzbittel L."/>
            <person name="Childs K.L."/>
            <person name="Yandell M."/>
            <person name="Gundlach H."/>
            <person name="Mayer K.F."/>
            <person name="Schwartz D.C."/>
            <person name="Town C.D."/>
        </authorList>
    </citation>
    <scope>GENOME REANNOTATION</scope>
    <source>
        <strain evidence="2">A17</strain>
        <strain evidence="3 4">cv. Jemalong A17</strain>
    </source>
</reference>
<feature type="non-terminal residue" evidence="2">
    <location>
        <position position="68"/>
    </location>
</feature>
<accession>A0A072UKH4</accession>
<dbReference type="eggNOG" id="KOG1754">
    <property type="taxonomic scope" value="Eukaryota"/>
</dbReference>
<feature type="compositionally biased region" description="Polar residues" evidence="1">
    <location>
        <begin position="15"/>
        <end position="36"/>
    </location>
</feature>
<dbReference type="Proteomes" id="UP000002051">
    <property type="component" value="Chromosome 4"/>
</dbReference>
<name>A0A072UKH4_MEDTR</name>
<dbReference type="EnsemblPlants" id="KEH30254">
    <property type="protein sequence ID" value="KEH30254"/>
    <property type="gene ID" value="MTR_4g065930"/>
</dbReference>
<dbReference type="EMBL" id="CM001220">
    <property type="protein sequence ID" value="KEH30254.1"/>
    <property type="molecule type" value="Genomic_DNA"/>
</dbReference>
<feature type="region of interest" description="Disordered" evidence="1">
    <location>
        <begin position="1"/>
        <end position="37"/>
    </location>
</feature>
<organism evidence="2 4">
    <name type="scientific">Medicago truncatula</name>
    <name type="common">Barrel medic</name>
    <name type="synonym">Medicago tribuloides</name>
    <dbReference type="NCBI Taxonomy" id="3880"/>
    <lineage>
        <taxon>Eukaryota</taxon>
        <taxon>Viridiplantae</taxon>
        <taxon>Streptophyta</taxon>
        <taxon>Embryophyta</taxon>
        <taxon>Tracheophyta</taxon>
        <taxon>Spermatophyta</taxon>
        <taxon>Magnoliopsida</taxon>
        <taxon>eudicotyledons</taxon>
        <taxon>Gunneridae</taxon>
        <taxon>Pentapetalae</taxon>
        <taxon>rosids</taxon>
        <taxon>fabids</taxon>
        <taxon>Fabales</taxon>
        <taxon>Fabaceae</taxon>
        <taxon>Papilionoideae</taxon>
        <taxon>50 kb inversion clade</taxon>
        <taxon>NPAAA clade</taxon>
        <taxon>Hologalegina</taxon>
        <taxon>IRL clade</taxon>
        <taxon>Trifolieae</taxon>
        <taxon>Medicago</taxon>
    </lineage>
</organism>
<evidence type="ECO:0000313" key="2">
    <source>
        <dbReference type="EMBL" id="KEH30254.1"/>
    </source>
</evidence>
<gene>
    <name evidence="2" type="ordered locus">MTR_4g065930</name>
</gene>
<evidence type="ECO:0000256" key="1">
    <source>
        <dbReference type="SAM" id="MobiDB-lite"/>
    </source>
</evidence>
<dbReference type="HOGENOM" id="CLU_2801550_0_0_1"/>
<evidence type="ECO:0000313" key="3">
    <source>
        <dbReference type="EnsemblPlants" id="KEH30254"/>
    </source>
</evidence>
<reference evidence="3" key="3">
    <citation type="submission" date="2015-04" db="UniProtKB">
        <authorList>
            <consortium name="EnsemblPlants"/>
        </authorList>
    </citation>
    <scope>IDENTIFICATION</scope>
    <source>
        <strain evidence="3">cv. Jemalong A17</strain>
    </source>
</reference>
<sequence>MLVKTAHEGPRVKPNKNSFWPPSFTNPNSASASSTHLLPHKHPNSLVRSSFLPLSLRFLRFGLDYFEI</sequence>